<accession>A0A9Q1GG61</accession>
<dbReference type="InterPro" id="IPR000477">
    <property type="entry name" value="RT_dom"/>
</dbReference>
<keyword evidence="3" id="KW-1185">Reference proteome</keyword>
<evidence type="ECO:0000259" key="1">
    <source>
        <dbReference type="Pfam" id="PF00078"/>
    </source>
</evidence>
<gene>
    <name evidence="2" type="ORF">Cgig2_015758</name>
</gene>
<dbReference type="Pfam" id="PF00078">
    <property type="entry name" value="RVT_1"/>
    <property type="match status" value="1"/>
</dbReference>
<reference evidence="2" key="1">
    <citation type="submission" date="2022-04" db="EMBL/GenBank/DDBJ databases">
        <title>Carnegiea gigantea Genome sequencing and assembly v2.</title>
        <authorList>
            <person name="Copetti D."/>
            <person name="Sanderson M.J."/>
            <person name="Burquez A."/>
            <person name="Wojciechowski M.F."/>
        </authorList>
    </citation>
    <scope>NUCLEOTIDE SEQUENCE</scope>
    <source>
        <strain evidence="2">SGP5-SGP5p</strain>
        <tissue evidence="2">Aerial part</tissue>
    </source>
</reference>
<organism evidence="2 3">
    <name type="scientific">Carnegiea gigantea</name>
    <dbReference type="NCBI Taxonomy" id="171969"/>
    <lineage>
        <taxon>Eukaryota</taxon>
        <taxon>Viridiplantae</taxon>
        <taxon>Streptophyta</taxon>
        <taxon>Embryophyta</taxon>
        <taxon>Tracheophyta</taxon>
        <taxon>Spermatophyta</taxon>
        <taxon>Magnoliopsida</taxon>
        <taxon>eudicotyledons</taxon>
        <taxon>Gunneridae</taxon>
        <taxon>Pentapetalae</taxon>
        <taxon>Caryophyllales</taxon>
        <taxon>Cactineae</taxon>
        <taxon>Cactaceae</taxon>
        <taxon>Cactoideae</taxon>
        <taxon>Echinocereeae</taxon>
        <taxon>Carnegiea</taxon>
    </lineage>
</organism>
<protein>
    <recommendedName>
        <fullName evidence="1">Reverse transcriptase domain-containing protein</fullName>
    </recommendedName>
</protein>
<comment type="caution">
    <text evidence="2">The sequence shown here is derived from an EMBL/GenBank/DDBJ whole genome shotgun (WGS) entry which is preliminary data.</text>
</comment>
<feature type="domain" description="Reverse transcriptase" evidence="1">
    <location>
        <begin position="337"/>
        <end position="443"/>
    </location>
</feature>
<dbReference type="SUPFAM" id="SSF56672">
    <property type="entry name" value="DNA/RNA polymerases"/>
    <property type="match status" value="1"/>
</dbReference>
<dbReference type="InterPro" id="IPR043502">
    <property type="entry name" value="DNA/RNA_pol_sf"/>
</dbReference>
<evidence type="ECO:0000313" key="3">
    <source>
        <dbReference type="Proteomes" id="UP001153076"/>
    </source>
</evidence>
<dbReference type="Proteomes" id="UP001153076">
    <property type="component" value="Unassembled WGS sequence"/>
</dbReference>
<proteinExistence type="predicted"/>
<sequence>MEQCASKTKIGLGFSHHSLPWWTLMKNLEEQRIPLWEDLVALSQTLEDPWCVLGDFNSVLHQGERIGGLDVTDGDTKDKGFKDMVKHSLAQNQKGSKLKTLQQVLCSFKHPLKQLNQSRYVDIYMQQARARNKLLQTQALLQQDPFNSDLLQKEASSRDHYIAINHSVILLIKQQSKAEWIGYGDECSRIFMARIKQRKALISIFHIQDQNNQRVEGFKAVLEVLTNYYKGLLGTMEHHRTHIDLQVMELGNGLTIEQQIMLCQPFKDSEIKKVLFSIPNHKSPSPDGYNSGVYKACWEDIDPLVCSAIKEFFTKGTLPSFYRQTKLVLLPKVPNPERVNDLRPISCCNIIYKCITKLLYNRIKEVLPHIIDAGQGAFVKGKELLFNVLLCQDLARGYQRKHTPPSCIMKVDLHKGFDSVHWEFIKELLNALRFPILFTQWIMRCITLV</sequence>
<name>A0A9Q1GG61_9CARY</name>
<evidence type="ECO:0000313" key="2">
    <source>
        <dbReference type="EMBL" id="KAJ8419740.1"/>
    </source>
</evidence>
<dbReference type="EMBL" id="JAKOGI010004508">
    <property type="protein sequence ID" value="KAJ8419740.1"/>
    <property type="molecule type" value="Genomic_DNA"/>
</dbReference>
<dbReference type="AlphaFoldDB" id="A0A9Q1GG61"/>
<dbReference type="OrthoDB" id="1934719at2759"/>
<dbReference type="PANTHER" id="PTHR19446">
    <property type="entry name" value="REVERSE TRANSCRIPTASES"/>
    <property type="match status" value="1"/>
</dbReference>